<evidence type="ECO:0000256" key="2">
    <source>
        <dbReference type="ARBA" id="ARBA00022908"/>
    </source>
</evidence>
<keyword evidence="4" id="KW-0233">DNA recombination</keyword>
<dbReference type="Pfam" id="PF13356">
    <property type="entry name" value="Arm-DNA-bind_3"/>
    <property type="match status" value="1"/>
</dbReference>
<dbReference type="PROSITE" id="PS51900">
    <property type="entry name" value="CB"/>
    <property type="match status" value="1"/>
</dbReference>
<comment type="similarity">
    <text evidence="1">Belongs to the 'phage' integrase family.</text>
</comment>
<reference evidence="8 9" key="1">
    <citation type="submission" date="2023-07" db="EMBL/GenBank/DDBJ databases">
        <title>Genomic Encyclopedia of Type Strains, Phase IV (KMG-IV): sequencing the most valuable type-strain genomes for metagenomic binning, comparative biology and taxonomic classification.</title>
        <authorList>
            <person name="Goeker M."/>
        </authorList>
    </citation>
    <scope>NUCLEOTIDE SEQUENCE [LARGE SCALE GENOMIC DNA]</scope>
    <source>
        <strain evidence="8 9">DSM 15561</strain>
    </source>
</reference>
<sequence>MALSDTACRSAKGRNSEYKLSDGGGLYLLVKPNGARLWNQAYRFGNKQKKLSHGAYPTVGLADARRLRDEAKKLLASGIDPSADKKVRKIAAAVATESTFGGIAAEYLARIEDDGAAPSTLTKNKWMLQDLAGPSLGARPIAEITAAEVLTLLQDIERSGRRETARRLRSLIGTVFRLAVSTLRATNDPTQMLRGALKAPKVQHRAAITDEKRLGALLASIDLYDGWPTLRCALQFTALTFARPGEVRGATWDEFDLEGAAWHIDGKRTKVRRPHDIPLSRQAMNVLREVKEVARASKLVFPSIRSNVRPLSENAMNAALRRMGFTQEEMSAHGFRSAASSILNERGHRSDVIEAALGHQEQNEIRRAYNRATYWPERVELMQVWADELDRYKRGPTKSGSLIFD</sequence>
<proteinExistence type="inferred from homology"/>
<dbReference type="InterPro" id="IPR002104">
    <property type="entry name" value="Integrase_catalytic"/>
</dbReference>
<dbReference type="InterPro" id="IPR044068">
    <property type="entry name" value="CB"/>
</dbReference>
<comment type="caution">
    <text evidence="8">The sequence shown here is derived from an EMBL/GenBank/DDBJ whole genome shotgun (WGS) entry which is preliminary data.</text>
</comment>
<dbReference type="Pfam" id="PF00589">
    <property type="entry name" value="Phage_integrase"/>
    <property type="match status" value="1"/>
</dbReference>
<dbReference type="InterPro" id="IPR011010">
    <property type="entry name" value="DNA_brk_join_enz"/>
</dbReference>
<keyword evidence="3 5" id="KW-0238">DNA-binding</keyword>
<dbReference type="Gene3D" id="1.10.150.130">
    <property type="match status" value="1"/>
</dbReference>
<dbReference type="EMBL" id="JAUSVR010000014">
    <property type="protein sequence ID" value="MDQ0512575.1"/>
    <property type="molecule type" value="Genomic_DNA"/>
</dbReference>
<dbReference type="Gene3D" id="3.30.160.390">
    <property type="entry name" value="Integrase, DNA-binding domain"/>
    <property type="match status" value="1"/>
</dbReference>
<dbReference type="Proteomes" id="UP001235094">
    <property type="component" value="Unassembled WGS sequence"/>
</dbReference>
<dbReference type="InterPro" id="IPR050808">
    <property type="entry name" value="Phage_Integrase"/>
</dbReference>
<evidence type="ECO:0000256" key="1">
    <source>
        <dbReference type="ARBA" id="ARBA00008857"/>
    </source>
</evidence>
<keyword evidence="9" id="KW-1185">Reference proteome</keyword>
<name>A0ABU0LV68_9HYPH</name>
<evidence type="ECO:0000256" key="3">
    <source>
        <dbReference type="ARBA" id="ARBA00023125"/>
    </source>
</evidence>
<keyword evidence="2" id="KW-0229">DNA integration</keyword>
<dbReference type="InterPro" id="IPR038488">
    <property type="entry name" value="Integrase_DNA-bd_sf"/>
</dbReference>
<dbReference type="PROSITE" id="PS51898">
    <property type="entry name" value="TYR_RECOMBINASE"/>
    <property type="match status" value="1"/>
</dbReference>
<evidence type="ECO:0000256" key="4">
    <source>
        <dbReference type="ARBA" id="ARBA00023172"/>
    </source>
</evidence>
<dbReference type="CDD" id="cd00801">
    <property type="entry name" value="INT_P4_C"/>
    <property type="match status" value="1"/>
</dbReference>
<gene>
    <name evidence="8" type="ORF">QOZ99_003485</name>
</gene>
<dbReference type="InterPro" id="IPR013762">
    <property type="entry name" value="Integrase-like_cat_sf"/>
</dbReference>
<dbReference type="Pfam" id="PF22022">
    <property type="entry name" value="Phage_int_M"/>
    <property type="match status" value="1"/>
</dbReference>
<evidence type="ECO:0000259" key="7">
    <source>
        <dbReference type="PROSITE" id="PS51900"/>
    </source>
</evidence>
<organism evidence="8 9">
    <name type="scientific">Ancylobacter amanitiformis</name>
    <dbReference type="NCBI Taxonomy" id="217069"/>
    <lineage>
        <taxon>Bacteria</taxon>
        <taxon>Pseudomonadati</taxon>
        <taxon>Pseudomonadota</taxon>
        <taxon>Alphaproteobacteria</taxon>
        <taxon>Hyphomicrobiales</taxon>
        <taxon>Xanthobacteraceae</taxon>
        <taxon>Ancylobacter</taxon>
    </lineage>
</organism>
<dbReference type="Gene3D" id="1.10.443.10">
    <property type="entry name" value="Intergrase catalytic core"/>
    <property type="match status" value="1"/>
</dbReference>
<dbReference type="SUPFAM" id="SSF56349">
    <property type="entry name" value="DNA breaking-rejoining enzymes"/>
    <property type="match status" value="1"/>
</dbReference>
<dbReference type="PANTHER" id="PTHR30629">
    <property type="entry name" value="PROPHAGE INTEGRASE"/>
    <property type="match status" value="1"/>
</dbReference>
<evidence type="ECO:0000313" key="8">
    <source>
        <dbReference type="EMBL" id="MDQ0512575.1"/>
    </source>
</evidence>
<accession>A0ABU0LV68</accession>
<protein>
    <submittedName>
        <fullName evidence="8">Integrase</fullName>
    </submittedName>
</protein>
<dbReference type="InterPro" id="IPR025166">
    <property type="entry name" value="Integrase_DNA_bind_dom"/>
</dbReference>
<dbReference type="InterPro" id="IPR053876">
    <property type="entry name" value="Phage_int_M"/>
</dbReference>
<dbReference type="PANTHER" id="PTHR30629:SF2">
    <property type="entry name" value="PROPHAGE INTEGRASE INTS-RELATED"/>
    <property type="match status" value="1"/>
</dbReference>
<feature type="domain" description="Tyr recombinase" evidence="6">
    <location>
        <begin position="203"/>
        <end position="382"/>
    </location>
</feature>
<feature type="domain" description="Core-binding (CB)" evidence="7">
    <location>
        <begin position="98"/>
        <end position="180"/>
    </location>
</feature>
<dbReference type="InterPro" id="IPR010998">
    <property type="entry name" value="Integrase_recombinase_N"/>
</dbReference>
<evidence type="ECO:0000313" key="9">
    <source>
        <dbReference type="Proteomes" id="UP001235094"/>
    </source>
</evidence>
<evidence type="ECO:0000259" key="6">
    <source>
        <dbReference type="PROSITE" id="PS51898"/>
    </source>
</evidence>
<dbReference type="RefSeq" id="WP_306891255.1">
    <property type="nucleotide sequence ID" value="NZ_JAUSVR010000014.1"/>
</dbReference>
<evidence type="ECO:0000256" key="5">
    <source>
        <dbReference type="PROSITE-ProRule" id="PRU01248"/>
    </source>
</evidence>